<reference evidence="2 3" key="1">
    <citation type="submission" date="2019-11" db="EMBL/GenBank/DDBJ databases">
        <title>Draft genome sequence of Blautia luti DSM 14534T, isolated from human stool.</title>
        <authorList>
            <person name="Ortiz R."/>
            <person name="Melis-Arcos F."/>
            <person name="Covarrubias P."/>
            <person name="Cardenas J.P."/>
            <person name="Perez-Donoso J."/>
            <person name="Almonacid D."/>
        </authorList>
    </citation>
    <scope>NUCLEOTIDE SEQUENCE [LARGE SCALE GENOMIC DNA]</scope>
    <source>
        <strain evidence="2 3">DSM 14534</strain>
    </source>
</reference>
<feature type="domain" description="N-acetyltransferase" evidence="1">
    <location>
        <begin position="1"/>
        <end position="157"/>
    </location>
</feature>
<protein>
    <submittedName>
        <fullName evidence="2">N-acetyltransferase</fullName>
    </submittedName>
</protein>
<evidence type="ECO:0000259" key="1">
    <source>
        <dbReference type="PROSITE" id="PS51186"/>
    </source>
</evidence>
<dbReference type="InterPro" id="IPR016181">
    <property type="entry name" value="Acyl_CoA_acyltransferase"/>
</dbReference>
<comment type="caution">
    <text evidence="2">The sequence shown here is derived from an EMBL/GenBank/DDBJ whole genome shotgun (WGS) entry which is preliminary data.</text>
</comment>
<name>A0A844GN74_9FIRM</name>
<keyword evidence="2" id="KW-0808">Transferase</keyword>
<dbReference type="InterPro" id="IPR000182">
    <property type="entry name" value="GNAT_dom"/>
</dbReference>
<dbReference type="GO" id="GO:0016747">
    <property type="term" value="F:acyltransferase activity, transferring groups other than amino-acyl groups"/>
    <property type="evidence" value="ECO:0007669"/>
    <property type="project" value="InterPro"/>
</dbReference>
<organism evidence="2 3">
    <name type="scientific">Blautia luti DSM 14534 = JCM 17040</name>
    <dbReference type="NCBI Taxonomy" id="649762"/>
    <lineage>
        <taxon>Bacteria</taxon>
        <taxon>Bacillati</taxon>
        <taxon>Bacillota</taxon>
        <taxon>Clostridia</taxon>
        <taxon>Lachnospirales</taxon>
        <taxon>Lachnospiraceae</taxon>
        <taxon>Blautia</taxon>
    </lineage>
</organism>
<dbReference type="Gene3D" id="3.40.630.30">
    <property type="match status" value="1"/>
</dbReference>
<accession>A0A844GN74</accession>
<gene>
    <name evidence="2" type="ORF">GKZ57_08180</name>
</gene>
<dbReference type="RefSeq" id="WP_118508424.1">
    <property type="nucleotide sequence ID" value="NZ_WMBC01000005.1"/>
</dbReference>
<dbReference type="SUPFAM" id="SSF55729">
    <property type="entry name" value="Acyl-CoA N-acyltransferases (Nat)"/>
    <property type="match status" value="1"/>
</dbReference>
<dbReference type="Proteomes" id="UP000437824">
    <property type="component" value="Unassembled WGS sequence"/>
</dbReference>
<evidence type="ECO:0000313" key="2">
    <source>
        <dbReference type="EMBL" id="MTD61245.1"/>
    </source>
</evidence>
<evidence type="ECO:0000313" key="3">
    <source>
        <dbReference type="Proteomes" id="UP000437824"/>
    </source>
</evidence>
<proteinExistence type="predicted"/>
<dbReference type="EMBL" id="WMBC01000005">
    <property type="protein sequence ID" value="MTD61245.1"/>
    <property type="molecule type" value="Genomic_DNA"/>
</dbReference>
<dbReference type="PROSITE" id="PS51186">
    <property type="entry name" value="GNAT"/>
    <property type="match status" value="1"/>
</dbReference>
<sequence>MEIRKASFKDIDEIMQIYDHAKVFMRENGNKDQWEDGYPGRKLIEEGLDRTYLCVENGRTACVFYYAAEEDEDYRQINGRWLNEEPYAVVHRVASTGIVKGAAVFCLNWAYEQTPNLRMDTYSDNIPMQNLLKKCGFQYCGSFERLGSEKWMAYQKV</sequence>
<dbReference type="AlphaFoldDB" id="A0A844GN74"/>